<proteinExistence type="predicted"/>
<dbReference type="Pfam" id="PF00847">
    <property type="entry name" value="AP2"/>
    <property type="match status" value="1"/>
</dbReference>
<protein>
    <recommendedName>
        <fullName evidence="7">AP2/ERF domain-containing protein</fullName>
    </recommendedName>
</protein>
<dbReference type="PANTHER" id="PTHR31190:SF181">
    <property type="entry name" value="OS02G0764700 PROTEIN"/>
    <property type="match status" value="1"/>
</dbReference>
<evidence type="ECO:0000259" key="7">
    <source>
        <dbReference type="PROSITE" id="PS51032"/>
    </source>
</evidence>
<evidence type="ECO:0000256" key="1">
    <source>
        <dbReference type="ARBA" id="ARBA00004123"/>
    </source>
</evidence>
<reference evidence="8" key="1">
    <citation type="submission" date="2021-01" db="UniProtKB">
        <authorList>
            <consortium name="EnsemblPlants"/>
        </authorList>
    </citation>
    <scope>IDENTIFICATION</scope>
</reference>
<evidence type="ECO:0000256" key="4">
    <source>
        <dbReference type="ARBA" id="ARBA00023163"/>
    </source>
</evidence>
<dbReference type="Gene3D" id="3.30.730.10">
    <property type="entry name" value="AP2/ERF domain"/>
    <property type="match status" value="1"/>
</dbReference>
<sequence length="216" mass="23654">MESFITNTSSSISKEEEFSAMVSALKQVISGDTPPNPQPSSSFTSSEDSHIISLPDIGACGRCNFDGCLGCDYFPAEKQSHSAVISGGASEKKRSNEDVGRKRKHRVKKNYRGVRQRPWGKWAAEIRDPRRAARVWLGTFETAEAAARAYDRAAIEFRGNRAKLNFPMTDYNSASTVAGCDGNLIKTEEASSNKKVEEENADKGSTEMEASGSLMR</sequence>
<dbReference type="GO" id="GO:0003700">
    <property type="term" value="F:DNA-binding transcription factor activity"/>
    <property type="evidence" value="ECO:0007669"/>
    <property type="project" value="InterPro"/>
</dbReference>
<dbReference type="EnsemblPlants" id="Kaladp0060s0166.1.v1.1">
    <property type="protein sequence ID" value="Kaladp0060s0166.1.v1.1.CDS.1"/>
    <property type="gene ID" value="Kaladp0060s0166.v1.1"/>
</dbReference>
<evidence type="ECO:0000313" key="9">
    <source>
        <dbReference type="Proteomes" id="UP000594263"/>
    </source>
</evidence>
<dbReference type="InterPro" id="IPR016177">
    <property type="entry name" value="DNA-bd_dom_sf"/>
</dbReference>
<name>A0A7N0UC65_KALFE</name>
<dbReference type="SUPFAM" id="SSF54171">
    <property type="entry name" value="DNA-binding domain"/>
    <property type="match status" value="1"/>
</dbReference>
<dbReference type="GO" id="GO:0009873">
    <property type="term" value="P:ethylene-activated signaling pathway"/>
    <property type="evidence" value="ECO:0007669"/>
    <property type="project" value="InterPro"/>
</dbReference>
<dbReference type="FunFam" id="3.30.730.10:FF:000001">
    <property type="entry name" value="Ethylene-responsive transcription factor 2"/>
    <property type="match status" value="1"/>
</dbReference>
<dbReference type="CDD" id="cd00018">
    <property type="entry name" value="AP2"/>
    <property type="match status" value="1"/>
</dbReference>
<keyword evidence="2" id="KW-0805">Transcription regulation</keyword>
<dbReference type="InterPro" id="IPR036955">
    <property type="entry name" value="AP2/ERF_dom_sf"/>
</dbReference>
<feature type="compositionally biased region" description="Basic and acidic residues" evidence="6">
    <location>
        <begin position="90"/>
        <end position="100"/>
    </location>
</feature>
<feature type="compositionally biased region" description="Basic and acidic residues" evidence="6">
    <location>
        <begin position="186"/>
        <end position="206"/>
    </location>
</feature>
<feature type="region of interest" description="Disordered" evidence="6">
    <location>
        <begin position="186"/>
        <end position="216"/>
    </location>
</feature>
<dbReference type="PANTHER" id="PTHR31190">
    <property type="entry name" value="DNA-BINDING DOMAIN"/>
    <property type="match status" value="1"/>
</dbReference>
<evidence type="ECO:0000313" key="8">
    <source>
        <dbReference type="EnsemblPlants" id="Kaladp0060s0166.1.v1.1.CDS.1"/>
    </source>
</evidence>
<dbReference type="GO" id="GO:0005634">
    <property type="term" value="C:nucleus"/>
    <property type="evidence" value="ECO:0007669"/>
    <property type="project" value="UniProtKB-SubCell"/>
</dbReference>
<dbReference type="Proteomes" id="UP000594263">
    <property type="component" value="Unplaced"/>
</dbReference>
<evidence type="ECO:0000256" key="5">
    <source>
        <dbReference type="ARBA" id="ARBA00023242"/>
    </source>
</evidence>
<keyword evidence="5" id="KW-0539">Nucleus</keyword>
<accession>A0A7N0UC65</accession>
<organism evidence="8 9">
    <name type="scientific">Kalanchoe fedtschenkoi</name>
    <name type="common">Lavender scallops</name>
    <name type="synonym">South American air plant</name>
    <dbReference type="NCBI Taxonomy" id="63787"/>
    <lineage>
        <taxon>Eukaryota</taxon>
        <taxon>Viridiplantae</taxon>
        <taxon>Streptophyta</taxon>
        <taxon>Embryophyta</taxon>
        <taxon>Tracheophyta</taxon>
        <taxon>Spermatophyta</taxon>
        <taxon>Magnoliopsida</taxon>
        <taxon>eudicotyledons</taxon>
        <taxon>Gunneridae</taxon>
        <taxon>Pentapetalae</taxon>
        <taxon>Saxifragales</taxon>
        <taxon>Crassulaceae</taxon>
        <taxon>Kalanchoe</taxon>
    </lineage>
</organism>
<feature type="region of interest" description="Disordered" evidence="6">
    <location>
        <begin position="84"/>
        <end position="105"/>
    </location>
</feature>
<evidence type="ECO:0000256" key="6">
    <source>
        <dbReference type="SAM" id="MobiDB-lite"/>
    </source>
</evidence>
<dbReference type="PRINTS" id="PR00367">
    <property type="entry name" value="ETHRSPELEMNT"/>
</dbReference>
<dbReference type="GO" id="GO:0003677">
    <property type="term" value="F:DNA binding"/>
    <property type="evidence" value="ECO:0007669"/>
    <property type="project" value="UniProtKB-KW"/>
</dbReference>
<evidence type="ECO:0000256" key="3">
    <source>
        <dbReference type="ARBA" id="ARBA00023125"/>
    </source>
</evidence>
<keyword evidence="9" id="KW-1185">Reference proteome</keyword>
<dbReference type="SMART" id="SM00380">
    <property type="entry name" value="AP2"/>
    <property type="match status" value="1"/>
</dbReference>
<dbReference type="PROSITE" id="PS51032">
    <property type="entry name" value="AP2_ERF"/>
    <property type="match status" value="1"/>
</dbReference>
<feature type="domain" description="AP2/ERF" evidence="7">
    <location>
        <begin position="110"/>
        <end position="167"/>
    </location>
</feature>
<dbReference type="Gramene" id="Kaladp0060s0166.1.v1.1">
    <property type="protein sequence ID" value="Kaladp0060s0166.1.v1.1.CDS.1"/>
    <property type="gene ID" value="Kaladp0060s0166.v1.1"/>
</dbReference>
<dbReference type="AlphaFoldDB" id="A0A7N0UC65"/>
<evidence type="ECO:0000256" key="2">
    <source>
        <dbReference type="ARBA" id="ARBA00023015"/>
    </source>
</evidence>
<comment type="subcellular location">
    <subcellularLocation>
        <location evidence="1">Nucleus</location>
    </subcellularLocation>
</comment>
<dbReference type="InterPro" id="IPR044808">
    <property type="entry name" value="ERF_plant"/>
</dbReference>
<keyword evidence="4" id="KW-0804">Transcription</keyword>
<keyword evidence="3" id="KW-0238">DNA-binding</keyword>
<dbReference type="OMA" id="NIVSCRE"/>
<dbReference type="InterPro" id="IPR001471">
    <property type="entry name" value="AP2/ERF_dom"/>
</dbReference>
<feature type="region of interest" description="Disordered" evidence="6">
    <location>
        <begin position="25"/>
        <end position="48"/>
    </location>
</feature>